<dbReference type="InterPro" id="IPR007127">
    <property type="entry name" value="RNA_pol_sigma_70_r1_1"/>
</dbReference>
<dbReference type="Gene3D" id="1.10.10.10">
    <property type="entry name" value="Winged helix-like DNA-binding domain superfamily/Winged helix DNA-binding domain"/>
    <property type="match status" value="2"/>
</dbReference>
<evidence type="ECO:0000256" key="7">
    <source>
        <dbReference type="SAM" id="Coils"/>
    </source>
</evidence>
<comment type="subunit">
    <text evidence="6">Interacts transiently with the RNA polymerase catalytic core.</text>
</comment>
<dbReference type="InterPro" id="IPR007630">
    <property type="entry name" value="RNA_pol_sigma70_r4"/>
</dbReference>
<dbReference type="InterPro" id="IPR009042">
    <property type="entry name" value="RNA_pol_sigma70_r1_2"/>
</dbReference>
<keyword evidence="7" id="KW-0175">Coiled coil</keyword>
<keyword evidence="2 6" id="KW-0805">Transcription regulation</keyword>
<evidence type="ECO:0000256" key="6">
    <source>
        <dbReference type="HAMAP-Rule" id="MF_00963"/>
    </source>
</evidence>
<dbReference type="PROSITE" id="PS00715">
    <property type="entry name" value="SIGMA70_1"/>
    <property type="match status" value="1"/>
</dbReference>
<evidence type="ECO:0000256" key="8">
    <source>
        <dbReference type="SAM" id="MobiDB-lite"/>
    </source>
</evidence>
<evidence type="ECO:0000256" key="2">
    <source>
        <dbReference type="ARBA" id="ARBA00023015"/>
    </source>
</evidence>
<dbReference type="InterPro" id="IPR007627">
    <property type="entry name" value="RNA_pol_sigma70_r2"/>
</dbReference>
<feature type="domain" description="RNA polymerase sigma-70" evidence="9">
    <location>
        <begin position="163"/>
        <end position="176"/>
    </location>
</feature>
<comment type="caution">
    <text evidence="11">The sequence shown here is derived from an EMBL/GenBank/DDBJ whole genome shotgun (WGS) entry which is preliminary data.</text>
</comment>
<keyword evidence="1 6" id="KW-0963">Cytoplasm</keyword>
<evidence type="ECO:0000256" key="1">
    <source>
        <dbReference type="ARBA" id="ARBA00022490"/>
    </source>
</evidence>
<evidence type="ECO:0000313" key="11">
    <source>
        <dbReference type="EMBL" id="MEK8129895.1"/>
    </source>
</evidence>
<evidence type="ECO:0000256" key="3">
    <source>
        <dbReference type="ARBA" id="ARBA00023082"/>
    </source>
</evidence>
<feature type="short sequence motif" description="Interaction with polymerase core subunit RpoC" evidence="6">
    <location>
        <begin position="163"/>
        <end position="166"/>
    </location>
</feature>
<evidence type="ECO:0000259" key="9">
    <source>
        <dbReference type="PROSITE" id="PS00715"/>
    </source>
</evidence>
<dbReference type="NCBIfam" id="TIGR02393">
    <property type="entry name" value="RpoD_Cterm"/>
    <property type="match status" value="1"/>
</dbReference>
<sequence>MENEQQTKLETDITLEQAKEQLIEQGKKNSSLTYKEIMDKLSPYEQDPDQINDFFEQLSEMGIDINDESDDDFSSPRGEQTSEEFQVEDDLSLPPGLKTNDPVRMYLKEIGRVQLLSTEEEINLAQRIEAGDEAAKRRLAEANLRLVVSIARRYVGRGMLFLDLIQEGNMGLIKAVEKFDHTKGFKFSTYATWWIRQAITRAIADQARTIRIPVHMVETINKLIRVSRQLLQEIGREPTPEEVAKEMELSVEKVREIMKIAQEPVSLETPIGEENDSNLGDFIEDSDAPAPADAAAFELLKEQLEDVLDTLTEREENVLRLRFGLDDGRTRTLEEVGKVFGVTRERIRQIEAKALRKLRHPSRSKRLKDFLD</sequence>
<dbReference type="PRINTS" id="PR00046">
    <property type="entry name" value="SIGMA70FCT"/>
</dbReference>
<dbReference type="Pfam" id="PF04542">
    <property type="entry name" value="Sigma70_r2"/>
    <property type="match status" value="1"/>
</dbReference>
<feature type="region of interest" description="Sigma-70 factor domain-4" evidence="6">
    <location>
        <begin position="307"/>
        <end position="360"/>
    </location>
</feature>
<dbReference type="NCBIfam" id="NF006666">
    <property type="entry name" value="PRK09210.1"/>
    <property type="match status" value="1"/>
</dbReference>
<name>A0ABU9DM17_9BACL</name>
<dbReference type="Pfam" id="PF00140">
    <property type="entry name" value="Sigma70_r1_2"/>
    <property type="match status" value="1"/>
</dbReference>
<keyword evidence="5 6" id="KW-0804">Transcription</keyword>
<dbReference type="InterPro" id="IPR000943">
    <property type="entry name" value="RNA_pol_sigma70"/>
</dbReference>
<proteinExistence type="inferred from homology"/>
<feature type="compositionally biased region" description="Acidic residues" evidence="8">
    <location>
        <begin position="81"/>
        <end position="91"/>
    </location>
</feature>
<protein>
    <recommendedName>
        <fullName evidence="6">RNA polymerase sigma factor SigA</fullName>
    </recommendedName>
</protein>
<keyword evidence="4 6" id="KW-0238">DNA-binding</keyword>
<dbReference type="InterPro" id="IPR028630">
    <property type="entry name" value="Sigma70_RpoD"/>
</dbReference>
<dbReference type="InterPro" id="IPR036388">
    <property type="entry name" value="WH-like_DNA-bd_sf"/>
</dbReference>
<gene>
    <name evidence="11" type="primary">rpoD</name>
    <name evidence="6" type="synonym">sigA</name>
    <name evidence="11" type="ORF">WMW72_18485</name>
</gene>
<dbReference type="SUPFAM" id="SSF88946">
    <property type="entry name" value="Sigma2 domain of RNA polymerase sigma factors"/>
    <property type="match status" value="1"/>
</dbReference>
<dbReference type="PANTHER" id="PTHR30603:SF60">
    <property type="entry name" value="RNA POLYMERASE SIGMA FACTOR RPOD"/>
    <property type="match status" value="1"/>
</dbReference>
<comment type="subcellular location">
    <subcellularLocation>
        <location evidence="6">Cytoplasm</location>
    </subcellularLocation>
</comment>
<dbReference type="CDD" id="cd06171">
    <property type="entry name" value="Sigma70_r4"/>
    <property type="match status" value="1"/>
</dbReference>
<dbReference type="HAMAP" id="MF_00963">
    <property type="entry name" value="Sigma70_RpoD_SigA"/>
    <property type="match status" value="1"/>
</dbReference>
<dbReference type="Pfam" id="PF03979">
    <property type="entry name" value="Sigma70_r1_1"/>
    <property type="match status" value="1"/>
</dbReference>
<dbReference type="NCBIfam" id="TIGR02937">
    <property type="entry name" value="sigma70-ECF"/>
    <property type="match status" value="1"/>
</dbReference>
<dbReference type="PANTHER" id="PTHR30603">
    <property type="entry name" value="RNA POLYMERASE SIGMA FACTOR RPO"/>
    <property type="match status" value="1"/>
</dbReference>
<comment type="similarity">
    <text evidence="6">Belongs to the sigma-70 factor family. RpoD/SigA subfamily.</text>
</comment>
<reference evidence="11 12" key="1">
    <citation type="submission" date="2024-04" db="EMBL/GenBank/DDBJ databases">
        <title>draft genome sequnece of Paenibacillus filicis.</title>
        <authorList>
            <person name="Kim D.-U."/>
        </authorList>
    </citation>
    <scope>NUCLEOTIDE SEQUENCE [LARGE SCALE GENOMIC DNA]</scope>
    <source>
        <strain evidence="11 12">KACC14197</strain>
    </source>
</reference>
<dbReference type="InterPro" id="IPR014284">
    <property type="entry name" value="RNA_pol_sigma-70_dom"/>
</dbReference>
<dbReference type="InterPro" id="IPR013324">
    <property type="entry name" value="RNA_pol_sigma_r3/r4-like"/>
</dbReference>
<dbReference type="Proteomes" id="UP001469365">
    <property type="component" value="Unassembled WGS sequence"/>
</dbReference>
<feature type="region of interest" description="Disordered" evidence="8">
    <location>
        <begin position="65"/>
        <end position="94"/>
    </location>
</feature>
<comment type="function">
    <text evidence="6">Sigma factors are initiation factors that promote the attachment of RNA polymerase to specific initiation sites and are then released. This sigma factor is the primary sigma factor during exponential growth.</text>
</comment>
<dbReference type="Gene3D" id="1.10.601.10">
    <property type="entry name" value="RNA Polymerase Primary Sigma Factor"/>
    <property type="match status" value="2"/>
</dbReference>
<dbReference type="Pfam" id="PF04545">
    <property type="entry name" value="Sigma70_r4"/>
    <property type="match status" value="1"/>
</dbReference>
<feature type="coiled-coil region" evidence="7">
    <location>
        <begin position="294"/>
        <end position="321"/>
    </location>
</feature>
<evidence type="ECO:0000313" key="12">
    <source>
        <dbReference type="Proteomes" id="UP001469365"/>
    </source>
</evidence>
<dbReference type="InterPro" id="IPR013325">
    <property type="entry name" value="RNA_pol_sigma_r2"/>
</dbReference>
<feature type="region of interest" description="Sigma-70 factor domain-2" evidence="6">
    <location>
        <begin position="139"/>
        <end position="209"/>
    </location>
</feature>
<feature type="DNA-binding region" description="H-T-H motif" evidence="6">
    <location>
        <begin position="333"/>
        <end position="352"/>
    </location>
</feature>
<evidence type="ECO:0000259" key="10">
    <source>
        <dbReference type="PROSITE" id="PS00716"/>
    </source>
</evidence>
<evidence type="ECO:0000256" key="4">
    <source>
        <dbReference type="ARBA" id="ARBA00023125"/>
    </source>
</evidence>
<dbReference type="InterPro" id="IPR007624">
    <property type="entry name" value="RNA_pol_sigma70_r3"/>
</dbReference>
<feature type="region of interest" description="Sigma-70 factor domain-3" evidence="6">
    <location>
        <begin position="218"/>
        <end position="294"/>
    </location>
</feature>
<evidence type="ECO:0000256" key="5">
    <source>
        <dbReference type="ARBA" id="ARBA00023163"/>
    </source>
</evidence>
<dbReference type="RefSeq" id="WP_341417017.1">
    <property type="nucleotide sequence ID" value="NZ_JBBPCC010000012.1"/>
</dbReference>
<keyword evidence="3 6" id="KW-0731">Sigma factor</keyword>
<keyword evidence="12" id="KW-1185">Reference proteome</keyword>
<dbReference type="PROSITE" id="PS00716">
    <property type="entry name" value="SIGMA70_2"/>
    <property type="match status" value="1"/>
</dbReference>
<dbReference type="Pfam" id="PF04539">
    <property type="entry name" value="Sigma70_r3"/>
    <property type="match status" value="1"/>
</dbReference>
<organism evidence="11 12">
    <name type="scientific">Paenibacillus filicis</name>
    <dbReference type="NCBI Taxonomy" id="669464"/>
    <lineage>
        <taxon>Bacteria</taxon>
        <taxon>Bacillati</taxon>
        <taxon>Bacillota</taxon>
        <taxon>Bacilli</taxon>
        <taxon>Bacillales</taxon>
        <taxon>Paenibacillaceae</taxon>
        <taxon>Paenibacillus</taxon>
    </lineage>
</organism>
<dbReference type="InterPro" id="IPR042189">
    <property type="entry name" value="RNA_pol_sigma_70_r1_1_sf"/>
</dbReference>
<feature type="domain" description="RNA polymerase sigma-70" evidence="10">
    <location>
        <begin position="332"/>
        <end position="358"/>
    </location>
</feature>
<dbReference type="SUPFAM" id="SSF88659">
    <property type="entry name" value="Sigma3 and sigma4 domains of RNA polymerase sigma factors"/>
    <property type="match status" value="2"/>
</dbReference>
<dbReference type="InterPro" id="IPR050239">
    <property type="entry name" value="Sigma-70_RNA_pol_init_factors"/>
</dbReference>
<accession>A0ABU9DM17</accession>
<dbReference type="Gene3D" id="1.10.220.120">
    <property type="entry name" value="Sigma-70 factor, region 1.1"/>
    <property type="match status" value="1"/>
</dbReference>
<dbReference type="EMBL" id="JBBPCC010000012">
    <property type="protein sequence ID" value="MEK8129895.1"/>
    <property type="molecule type" value="Genomic_DNA"/>
</dbReference>
<dbReference type="InterPro" id="IPR012760">
    <property type="entry name" value="RNA_pol_sigma_RpoD_C"/>
</dbReference>